<dbReference type="GO" id="GO:0006525">
    <property type="term" value="P:arginine metabolic process"/>
    <property type="evidence" value="ECO:0007669"/>
    <property type="project" value="UniProtKB-KW"/>
</dbReference>
<keyword evidence="13" id="KW-1185">Reference proteome</keyword>
<name>F2UDL5_SALR5</name>
<comment type="pathway">
    <text evidence="1">Nitrogen metabolism; urea cycle; L-ornithine and urea from L-arginine: step 1/1.</text>
</comment>
<dbReference type="PANTHER" id="PTHR43782:SF3">
    <property type="entry name" value="ARGINASE"/>
    <property type="match status" value="1"/>
</dbReference>
<dbReference type="AlphaFoldDB" id="F2UDL5"/>
<dbReference type="OrthoDB" id="9992747at2759"/>
<dbReference type="GeneID" id="16073540"/>
<dbReference type="GO" id="GO:0005634">
    <property type="term" value="C:nucleus"/>
    <property type="evidence" value="ECO:0007669"/>
    <property type="project" value="TreeGrafter"/>
</dbReference>
<dbReference type="InParanoid" id="F2UDL5"/>
<keyword evidence="5 11" id="KW-0479">Metal-binding</keyword>
<dbReference type="InterPro" id="IPR020855">
    <property type="entry name" value="Ureohydrolase_Mn_BS"/>
</dbReference>
<dbReference type="EC" id="3.5.3.1" evidence="2 11"/>
<dbReference type="GO" id="GO:0030145">
    <property type="term" value="F:manganese ion binding"/>
    <property type="evidence" value="ECO:0007669"/>
    <property type="project" value="TreeGrafter"/>
</dbReference>
<dbReference type="FunCoup" id="F2UDL5">
    <property type="interactions" value="648"/>
</dbReference>
<comment type="catalytic activity">
    <reaction evidence="8 11">
        <text>L-arginine + H2O = urea + L-ornithine</text>
        <dbReference type="Rhea" id="RHEA:20569"/>
        <dbReference type="ChEBI" id="CHEBI:15377"/>
        <dbReference type="ChEBI" id="CHEBI:16199"/>
        <dbReference type="ChEBI" id="CHEBI:32682"/>
        <dbReference type="ChEBI" id="CHEBI:46911"/>
        <dbReference type="EC" id="3.5.3.1"/>
    </reaction>
</comment>
<dbReference type="CDD" id="cd09989">
    <property type="entry name" value="Arginase"/>
    <property type="match status" value="1"/>
</dbReference>
<accession>F2UDL5</accession>
<dbReference type="Pfam" id="PF00491">
    <property type="entry name" value="Arginase"/>
    <property type="match status" value="1"/>
</dbReference>
<dbReference type="FunFam" id="3.40.800.10:FF:000012">
    <property type="entry name" value="Arginase"/>
    <property type="match status" value="1"/>
</dbReference>
<evidence type="ECO:0000256" key="8">
    <source>
        <dbReference type="ARBA" id="ARBA00047391"/>
    </source>
</evidence>
<dbReference type="PROSITE" id="PS51409">
    <property type="entry name" value="ARGINASE_2"/>
    <property type="match status" value="1"/>
</dbReference>
<protein>
    <recommendedName>
        <fullName evidence="3 11">Arginase</fullName>
        <ecNumber evidence="2 11">3.5.3.1</ecNumber>
    </recommendedName>
</protein>
<dbReference type="eggNOG" id="KOG2965">
    <property type="taxonomic scope" value="Eukaryota"/>
</dbReference>
<evidence type="ECO:0000256" key="9">
    <source>
        <dbReference type="PROSITE-ProRule" id="PRU00742"/>
    </source>
</evidence>
<dbReference type="STRING" id="946362.F2UDL5"/>
<evidence type="ECO:0000313" key="12">
    <source>
        <dbReference type="EMBL" id="EGD74710.1"/>
    </source>
</evidence>
<dbReference type="UniPathway" id="UPA00158">
    <property type="reaction ID" value="UER00270"/>
</dbReference>
<evidence type="ECO:0000256" key="1">
    <source>
        <dbReference type="ARBA" id="ARBA00005098"/>
    </source>
</evidence>
<evidence type="ECO:0000256" key="11">
    <source>
        <dbReference type="RuleBase" id="RU361159"/>
    </source>
</evidence>
<keyword evidence="6 10" id="KW-0378">Hydrolase</keyword>
<keyword evidence="4 11" id="KW-0056">Arginine metabolism</keyword>
<dbReference type="PRINTS" id="PR00116">
    <property type="entry name" value="ARGINASE"/>
</dbReference>
<dbReference type="OMA" id="YKEFRYA"/>
<evidence type="ECO:0000256" key="5">
    <source>
        <dbReference type="ARBA" id="ARBA00022723"/>
    </source>
</evidence>
<evidence type="ECO:0000256" key="6">
    <source>
        <dbReference type="ARBA" id="ARBA00022801"/>
    </source>
</evidence>
<organism evidence="13">
    <name type="scientific">Salpingoeca rosetta (strain ATCC 50818 / BSB-021)</name>
    <dbReference type="NCBI Taxonomy" id="946362"/>
    <lineage>
        <taxon>Eukaryota</taxon>
        <taxon>Choanoflagellata</taxon>
        <taxon>Craspedida</taxon>
        <taxon>Salpingoecidae</taxon>
        <taxon>Salpingoeca</taxon>
    </lineage>
</organism>
<reference evidence="12" key="1">
    <citation type="submission" date="2009-08" db="EMBL/GenBank/DDBJ databases">
        <title>Annotation of Salpingoeca rosetta.</title>
        <authorList>
            <consortium name="The Broad Institute Genome Sequencing Platform"/>
            <person name="Russ C."/>
            <person name="Cuomo C."/>
            <person name="Burger G."/>
            <person name="Gray M.W."/>
            <person name="Holland P.W.H."/>
            <person name="King N."/>
            <person name="Lang F.B.F."/>
            <person name="Roger A.J."/>
            <person name="Ruiz-Trillo I."/>
            <person name="Young S.K."/>
            <person name="Zeng Q."/>
            <person name="Gargeya S."/>
            <person name="Alvarado L."/>
            <person name="Berlin A."/>
            <person name="Chapman S.B."/>
            <person name="Chen Z."/>
            <person name="Freedman E."/>
            <person name="Gellesch M."/>
            <person name="Goldberg J."/>
            <person name="Griggs A."/>
            <person name="Gujja S."/>
            <person name="Heilman E."/>
            <person name="Heiman D."/>
            <person name="Howarth C."/>
            <person name="Mehta T."/>
            <person name="Neiman D."/>
            <person name="Pearson M."/>
            <person name="Roberts A."/>
            <person name="Saif S."/>
            <person name="Shea T."/>
            <person name="Shenoy N."/>
            <person name="Sisk P."/>
            <person name="Stolte C."/>
            <person name="Sykes S."/>
            <person name="White J."/>
            <person name="Yandava C."/>
            <person name="Haas B."/>
            <person name="Nusbaum C."/>
            <person name="Birren B."/>
        </authorList>
    </citation>
    <scope>NUCLEOTIDE SEQUENCE [LARGE SCALE GENOMIC DNA]</scope>
    <source>
        <strain evidence="12">ATCC 50818</strain>
    </source>
</reference>
<dbReference type="PROSITE" id="PS01053">
    <property type="entry name" value="ARGINASE_1"/>
    <property type="match status" value="1"/>
</dbReference>
<dbReference type="RefSeq" id="XP_004992967.1">
    <property type="nucleotide sequence ID" value="XM_004992910.1"/>
</dbReference>
<evidence type="ECO:0000256" key="4">
    <source>
        <dbReference type="ARBA" id="ARBA00022503"/>
    </source>
</evidence>
<dbReference type="Gene3D" id="3.40.800.10">
    <property type="entry name" value="Ureohydrolase domain"/>
    <property type="match status" value="1"/>
</dbReference>
<dbReference type="NCBIfam" id="TIGR01229">
    <property type="entry name" value="rocF_arginase"/>
    <property type="match status" value="1"/>
</dbReference>
<dbReference type="GO" id="GO:0000050">
    <property type="term" value="P:urea cycle"/>
    <property type="evidence" value="ECO:0007669"/>
    <property type="project" value="UniProtKB-UniPathway"/>
</dbReference>
<comment type="similarity">
    <text evidence="9 10">Belongs to the arginase family.</text>
</comment>
<evidence type="ECO:0000256" key="2">
    <source>
        <dbReference type="ARBA" id="ARBA00012168"/>
    </source>
</evidence>
<sequence>MYSVATASRATPAAVAAVAAARPVVLAASSHARHKRSVSSTTPAGHAAAGLGVGNIRSGLEAVHRVEVPCPTYLKNPKTCAVIGAPLSFGQPFDGVQRGPTALREAGLLDGIMKLGWRVTERGDLDFGAAGADAAEYAGPGNCKLAQAVGAANEKIYRATSESAEQGKFVLTLGGDHSLATGTLAGALSVRPDVGVLWIDAHADINIPETSPSGNMHGMPLGLVAGLCDCKTIPGHAWLADVPKLDLNNLVYVGLRDLDIAERALIRSHNIKAFTMYHVDKYGIGKVMEMALDHLDKRPIHLSYDIDACDPVIAPSTGTAVRGGLSYREAHFVAEAAAETGSLVSMDLVEVNPLLKGEEAFGISLGEETVELGMAIATSALGNRIL</sequence>
<comment type="cofactor">
    <cofactor evidence="11">
        <name>Mn(2+)</name>
        <dbReference type="ChEBI" id="CHEBI:29035"/>
    </cofactor>
    <text evidence="11">Binds 2 manganese ions per subunit.</text>
</comment>
<keyword evidence="7 11" id="KW-0464">Manganese</keyword>
<proteinExistence type="inferred from homology"/>
<dbReference type="InterPro" id="IPR014033">
    <property type="entry name" value="Arginase"/>
</dbReference>
<dbReference type="SUPFAM" id="SSF52768">
    <property type="entry name" value="Arginase/deacetylase"/>
    <property type="match status" value="1"/>
</dbReference>
<evidence type="ECO:0000256" key="7">
    <source>
        <dbReference type="ARBA" id="ARBA00023211"/>
    </source>
</evidence>
<evidence type="ECO:0000313" key="13">
    <source>
        <dbReference type="Proteomes" id="UP000007799"/>
    </source>
</evidence>
<dbReference type="GO" id="GO:0004053">
    <property type="term" value="F:arginase activity"/>
    <property type="evidence" value="ECO:0007669"/>
    <property type="project" value="UniProtKB-EC"/>
</dbReference>
<dbReference type="InterPro" id="IPR023696">
    <property type="entry name" value="Ureohydrolase_dom_sf"/>
</dbReference>
<gene>
    <name evidence="12" type="ORF">PTSG_06071</name>
</gene>
<evidence type="ECO:0000256" key="10">
    <source>
        <dbReference type="RuleBase" id="RU003684"/>
    </source>
</evidence>
<dbReference type="KEGG" id="sre:PTSG_06071"/>
<dbReference type="EMBL" id="GL832969">
    <property type="protein sequence ID" value="EGD74710.1"/>
    <property type="molecule type" value="Genomic_DNA"/>
</dbReference>
<dbReference type="InterPro" id="IPR006035">
    <property type="entry name" value="Ureohydrolase"/>
</dbReference>
<dbReference type="PANTHER" id="PTHR43782">
    <property type="entry name" value="ARGINASE"/>
    <property type="match status" value="1"/>
</dbReference>
<dbReference type="GO" id="GO:0005829">
    <property type="term" value="C:cytosol"/>
    <property type="evidence" value="ECO:0007669"/>
    <property type="project" value="TreeGrafter"/>
</dbReference>
<evidence type="ECO:0000256" key="3">
    <source>
        <dbReference type="ARBA" id="ARBA00018123"/>
    </source>
</evidence>
<dbReference type="Proteomes" id="UP000007799">
    <property type="component" value="Unassembled WGS sequence"/>
</dbReference>